<keyword evidence="7" id="KW-1185">Reference proteome</keyword>
<accession>A7VV59</accession>
<dbReference type="InterPro" id="IPR039564">
    <property type="entry name" value="Peptidase_C39-like"/>
</dbReference>
<organism evidence="4 6">
    <name type="scientific">[Clostridium] leptum DSM 753</name>
    <dbReference type="NCBI Taxonomy" id="428125"/>
    <lineage>
        <taxon>Bacteria</taxon>
        <taxon>Bacillati</taxon>
        <taxon>Bacillota</taxon>
        <taxon>Clostridia</taxon>
        <taxon>Eubacteriales</taxon>
        <taxon>Oscillospiraceae</taxon>
        <taxon>Oscillospiraceae incertae sedis</taxon>
    </lineage>
</organism>
<name>A7VV59_9FIRM</name>
<reference evidence="4 6" key="1">
    <citation type="submission" date="2007-08" db="EMBL/GenBank/DDBJ databases">
        <title>Draft genome sequence of Clostridium leptum (DSM 753).</title>
        <authorList>
            <person name="Sudarsanam P."/>
            <person name="Ley R."/>
            <person name="Guruge J."/>
            <person name="Turnbaugh P.J."/>
            <person name="Mahowald M."/>
            <person name="Liep D."/>
            <person name="Gordon J."/>
        </authorList>
    </citation>
    <scope>NUCLEOTIDE SEQUENCE [LARGE SCALE GENOMIC DNA]</scope>
    <source>
        <strain evidence="4 6">DSM 753</strain>
    </source>
</reference>
<dbReference type="OrthoDB" id="1164310at2"/>
<dbReference type="eggNOG" id="COG4990">
    <property type="taxonomic scope" value="Bacteria"/>
</dbReference>
<feature type="compositionally biased region" description="Polar residues" evidence="1">
    <location>
        <begin position="111"/>
        <end position="121"/>
    </location>
</feature>
<dbReference type="EMBL" id="NOXF01000012">
    <property type="protein sequence ID" value="PEQ23664.1"/>
    <property type="molecule type" value="Genomic_DNA"/>
</dbReference>
<protein>
    <recommendedName>
        <fullName evidence="3">Peptidase C39-like domain-containing protein</fullName>
    </recommendedName>
</protein>
<dbReference type="EMBL" id="ABCB02000019">
    <property type="protein sequence ID" value="EDO60859.1"/>
    <property type="molecule type" value="Genomic_DNA"/>
</dbReference>
<dbReference type="Proteomes" id="UP000220611">
    <property type="component" value="Unassembled WGS sequence"/>
</dbReference>
<evidence type="ECO:0000256" key="2">
    <source>
        <dbReference type="SAM" id="Phobius"/>
    </source>
</evidence>
<feature type="domain" description="Peptidase C39-like" evidence="3">
    <location>
        <begin position="140"/>
        <end position="307"/>
    </location>
</feature>
<reference evidence="4 6" key="2">
    <citation type="submission" date="2007-08" db="EMBL/GenBank/DDBJ databases">
        <authorList>
            <person name="Fulton L."/>
            <person name="Clifton S."/>
            <person name="Fulton B."/>
            <person name="Xu J."/>
            <person name="Minx P."/>
            <person name="Pepin K.H."/>
            <person name="Johnson M."/>
            <person name="Thiruvilangam P."/>
            <person name="Bhonagiri V."/>
            <person name="Nash W.E."/>
            <person name="Wang C."/>
            <person name="Mardis E.R."/>
            <person name="Wilson R.K."/>
        </authorList>
    </citation>
    <scope>NUCLEOTIDE SEQUENCE [LARGE SCALE GENOMIC DNA]</scope>
    <source>
        <strain evidence="4 6">DSM 753</strain>
    </source>
</reference>
<keyword evidence="2" id="KW-0812">Transmembrane</keyword>
<keyword evidence="2" id="KW-1133">Transmembrane helix</keyword>
<reference evidence="5 7" key="3">
    <citation type="submission" date="2017-07" db="EMBL/GenBank/DDBJ databases">
        <title>Prevalence of linear plasmids in Cutibacterium (Propionibacterium) acnes isolates obtained from prostatic tissue.</title>
        <authorList>
            <person name="Davidsson S."/>
            <person name="Carlsson J."/>
            <person name="Molling P."/>
            <person name="Andren O."/>
            <person name="Andersson S.-O."/>
            <person name="Brzuszkiewicz E."/>
            <person name="Poehlein A."/>
            <person name="Al-Zeer M."/>
            <person name="Brinkmann V."/>
            <person name="Scavenius C."/>
            <person name="Nazipi S."/>
            <person name="Soderquist B."/>
            <person name="Bruggemann H."/>
        </authorList>
    </citation>
    <scope>NUCLEOTIDE SEQUENCE [LARGE SCALE GENOMIC DNA]</scope>
    <source>
        <strain evidence="5 7">DSM 753</strain>
    </source>
</reference>
<evidence type="ECO:0000256" key="1">
    <source>
        <dbReference type="SAM" id="MobiDB-lite"/>
    </source>
</evidence>
<feature type="transmembrane region" description="Helical" evidence="2">
    <location>
        <begin position="30"/>
        <end position="51"/>
    </location>
</feature>
<gene>
    <name evidence="5" type="ORF">CH238_12555</name>
    <name evidence="4" type="ORF">CLOLEP_02464</name>
</gene>
<proteinExistence type="predicted"/>
<dbReference type="Gene3D" id="3.90.70.10">
    <property type="entry name" value="Cysteine proteinases"/>
    <property type="match status" value="1"/>
</dbReference>
<sequence length="346" mass="38273">MGKTIKLGGFGMSQGKCKPPDKRYRRKKKLLPGSLVVLFLGVLFIAVLAGMKSAQFLEPINTSFTPRGESSKGIEQESYRFSPEADEKSYGKGEENNGSGINPEAEDAKLQRTQSAVSSSDPDLKNDTGDDAGEDGVLIDAPYISQLGTYPTGCESVSAVMALQHLGIDITVDEFIDRYLDLGTEPWTAEDGTMYGGDPWETFLGNPREASGWGCYAPVIERAIKKAVDPNQFQVSLLFGIPLDVLCETYLQNNIPVILWATIDMEYPTPGDCWLIEGTGEELQWMRPEHCLLLVGYDQDYYYFNDPTAGRQYRYEKSACEAAYQGLHSQAVAVYEKSYPPLKTAE</sequence>
<dbReference type="Proteomes" id="UP000003490">
    <property type="component" value="Unassembled WGS sequence"/>
</dbReference>
<dbReference type="PANTHER" id="PTHR37806">
    <property type="entry name" value="LMO0724 PROTEIN"/>
    <property type="match status" value="1"/>
</dbReference>
<feature type="compositionally biased region" description="Basic and acidic residues" evidence="1">
    <location>
        <begin position="69"/>
        <end position="95"/>
    </location>
</feature>
<evidence type="ECO:0000313" key="6">
    <source>
        <dbReference type="Proteomes" id="UP000003490"/>
    </source>
</evidence>
<evidence type="ECO:0000313" key="4">
    <source>
        <dbReference type="EMBL" id="EDO60859.1"/>
    </source>
</evidence>
<evidence type="ECO:0000313" key="7">
    <source>
        <dbReference type="Proteomes" id="UP000220611"/>
    </source>
</evidence>
<evidence type="ECO:0000313" key="5">
    <source>
        <dbReference type="EMBL" id="PEQ23664.1"/>
    </source>
</evidence>
<keyword evidence="2" id="KW-0472">Membrane</keyword>
<feature type="region of interest" description="Disordered" evidence="1">
    <location>
        <begin position="61"/>
        <end position="132"/>
    </location>
</feature>
<dbReference type="HOGENOM" id="CLU_801015_0_0_9"/>
<evidence type="ECO:0000259" key="3">
    <source>
        <dbReference type="Pfam" id="PF13529"/>
    </source>
</evidence>
<dbReference type="AlphaFoldDB" id="A7VV59"/>
<dbReference type="PANTHER" id="PTHR37806:SF1">
    <property type="entry name" value="PEPTIDASE C39-LIKE DOMAIN-CONTAINING PROTEIN"/>
    <property type="match status" value="1"/>
</dbReference>
<comment type="caution">
    <text evidence="4">The sequence shown here is derived from an EMBL/GenBank/DDBJ whole genome shotgun (WGS) entry which is preliminary data.</text>
</comment>
<feature type="region of interest" description="Disordered" evidence="1">
    <location>
        <begin position="1"/>
        <end position="25"/>
    </location>
</feature>
<dbReference type="Pfam" id="PF13529">
    <property type="entry name" value="Peptidase_C39_2"/>
    <property type="match status" value="1"/>
</dbReference>